<dbReference type="InterPro" id="IPR002197">
    <property type="entry name" value="HTH_Fis"/>
</dbReference>
<dbReference type="SMART" id="SM00065">
    <property type="entry name" value="GAF"/>
    <property type="match status" value="1"/>
</dbReference>
<dbReference type="InterPro" id="IPR025662">
    <property type="entry name" value="Sigma_54_int_dom_ATP-bd_1"/>
</dbReference>
<dbReference type="AlphaFoldDB" id="A0A8G2F6T2"/>
<evidence type="ECO:0000256" key="5">
    <source>
        <dbReference type="ARBA" id="ARBA00023163"/>
    </source>
</evidence>
<dbReference type="Pfam" id="PF13185">
    <property type="entry name" value="GAF_2"/>
    <property type="match status" value="1"/>
</dbReference>
<dbReference type="Gene3D" id="3.40.50.300">
    <property type="entry name" value="P-loop containing nucleotide triphosphate hydrolases"/>
    <property type="match status" value="1"/>
</dbReference>
<dbReference type="Pfam" id="PF02954">
    <property type="entry name" value="HTH_8"/>
    <property type="match status" value="1"/>
</dbReference>
<dbReference type="EMBL" id="FQZR01000002">
    <property type="protein sequence ID" value="SHI62528.1"/>
    <property type="molecule type" value="Genomic_DNA"/>
</dbReference>
<dbReference type="InterPro" id="IPR058031">
    <property type="entry name" value="AAA_lid_NorR"/>
</dbReference>
<accession>A0A8G2F6T2</accession>
<dbReference type="PRINTS" id="PR01590">
    <property type="entry name" value="HTHFIS"/>
</dbReference>
<dbReference type="PROSITE" id="PS50045">
    <property type="entry name" value="SIGMA54_INTERACT_4"/>
    <property type="match status" value="1"/>
</dbReference>
<dbReference type="InterPro" id="IPR009057">
    <property type="entry name" value="Homeodomain-like_sf"/>
</dbReference>
<dbReference type="Proteomes" id="UP000184001">
    <property type="component" value="Unassembled WGS sequence"/>
</dbReference>
<keyword evidence="3" id="KW-0805">Transcription regulation</keyword>
<dbReference type="GO" id="GO:0006355">
    <property type="term" value="P:regulation of DNA-templated transcription"/>
    <property type="evidence" value="ECO:0007669"/>
    <property type="project" value="InterPro"/>
</dbReference>
<feature type="domain" description="Sigma-54 factor interaction" evidence="6">
    <location>
        <begin position="202"/>
        <end position="430"/>
    </location>
</feature>
<dbReference type="InterPro" id="IPR002078">
    <property type="entry name" value="Sigma_54_int"/>
</dbReference>
<dbReference type="InterPro" id="IPR027417">
    <property type="entry name" value="P-loop_NTPase"/>
</dbReference>
<dbReference type="SUPFAM" id="SSF52540">
    <property type="entry name" value="P-loop containing nucleoside triphosphate hydrolases"/>
    <property type="match status" value="1"/>
</dbReference>
<dbReference type="FunFam" id="3.40.50.300:FF:000006">
    <property type="entry name" value="DNA-binding transcriptional regulator NtrC"/>
    <property type="match status" value="1"/>
</dbReference>
<dbReference type="Gene3D" id="3.30.450.40">
    <property type="match status" value="1"/>
</dbReference>
<evidence type="ECO:0000256" key="4">
    <source>
        <dbReference type="ARBA" id="ARBA00023125"/>
    </source>
</evidence>
<evidence type="ECO:0000313" key="8">
    <source>
        <dbReference type="Proteomes" id="UP000184001"/>
    </source>
</evidence>
<dbReference type="Gene3D" id="1.10.8.60">
    <property type="match status" value="1"/>
</dbReference>
<dbReference type="InterPro" id="IPR029016">
    <property type="entry name" value="GAF-like_dom_sf"/>
</dbReference>
<dbReference type="GO" id="GO:0005524">
    <property type="term" value="F:ATP binding"/>
    <property type="evidence" value="ECO:0007669"/>
    <property type="project" value="UniProtKB-KW"/>
</dbReference>
<keyword evidence="2" id="KW-0067">ATP-binding</keyword>
<organism evidence="7 8">
    <name type="scientific">Halodesulfovibrio aestuarii</name>
    <dbReference type="NCBI Taxonomy" id="126333"/>
    <lineage>
        <taxon>Bacteria</taxon>
        <taxon>Pseudomonadati</taxon>
        <taxon>Thermodesulfobacteriota</taxon>
        <taxon>Desulfovibrionia</taxon>
        <taxon>Desulfovibrionales</taxon>
        <taxon>Desulfovibrionaceae</taxon>
        <taxon>Halodesulfovibrio</taxon>
    </lineage>
</organism>
<dbReference type="GO" id="GO:0043565">
    <property type="term" value="F:sequence-specific DNA binding"/>
    <property type="evidence" value="ECO:0007669"/>
    <property type="project" value="InterPro"/>
</dbReference>
<comment type="caution">
    <text evidence="7">The sequence shown here is derived from an EMBL/GenBank/DDBJ whole genome shotgun (WGS) entry which is preliminary data.</text>
</comment>
<dbReference type="PROSITE" id="PS00675">
    <property type="entry name" value="SIGMA54_INTERACT_1"/>
    <property type="match status" value="1"/>
</dbReference>
<gene>
    <name evidence="7" type="ORF">SAMN05660830_00492</name>
</gene>
<dbReference type="PANTHER" id="PTHR32071">
    <property type="entry name" value="TRANSCRIPTIONAL REGULATORY PROTEIN"/>
    <property type="match status" value="1"/>
</dbReference>
<dbReference type="Pfam" id="PF00158">
    <property type="entry name" value="Sigma54_activat"/>
    <property type="match status" value="1"/>
</dbReference>
<dbReference type="InterPro" id="IPR003593">
    <property type="entry name" value="AAA+_ATPase"/>
</dbReference>
<evidence type="ECO:0000256" key="1">
    <source>
        <dbReference type="ARBA" id="ARBA00022741"/>
    </source>
</evidence>
<name>A0A8G2F6T2_9BACT</name>
<dbReference type="CDD" id="cd00009">
    <property type="entry name" value="AAA"/>
    <property type="match status" value="1"/>
</dbReference>
<evidence type="ECO:0000256" key="3">
    <source>
        <dbReference type="ARBA" id="ARBA00023015"/>
    </source>
</evidence>
<keyword evidence="1" id="KW-0547">Nucleotide-binding</keyword>
<dbReference type="Gene3D" id="1.10.10.60">
    <property type="entry name" value="Homeodomain-like"/>
    <property type="match status" value="1"/>
</dbReference>
<dbReference type="Pfam" id="PF25601">
    <property type="entry name" value="AAA_lid_14"/>
    <property type="match status" value="1"/>
</dbReference>
<dbReference type="InterPro" id="IPR003018">
    <property type="entry name" value="GAF"/>
</dbReference>
<dbReference type="SMART" id="SM00382">
    <property type="entry name" value="AAA"/>
    <property type="match status" value="1"/>
</dbReference>
<evidence type="ECO:0000313" key="7">
    <source>
        <dbReference type="EMBL" id="SHI62528.1"/>
    </source>
</evidence>
<proteinExistence type="predicted"/>
<keyword evidence="5" id="KW-0804">Transcription</keyword>
<dbReference type="SUPFAM" id="SSF55781">
    <property type="entry name" value="GAF domain-like"/>
    <property type="match status" value="1"/>
</dbReference>
<dbReference type="SUPFAM" id="SSF46689">
    <property type="entry name" value="Homeodomain-like"/>
    <property type="match status" value="1"/>
</dbReference>
<protein>
    <submittedName>
        <fullName evidence="7">Nif-specific regulatory protein</fullName>
    </submittedName>
</protein>
<evidence type="ECO:0000256" key="2">
    <source>
        <dbReference type="ARBA" id="ARBA00022840"/>
    </source>
</evidence>
<evidence type="ECO:0000259" key="6">
    <source>
        <dbReference type="PROSITE" id="PS50045"/>
    </source>
</evidence>
<dbReference type="PANTHER" id="PTHR32071:SF57">
    <property type="entry name" value="C4-DICARBOXYLATE TRANSPORT TRANSCRIPTIONAL REGULATORY PROTEIN DCTD"/>
    <property type="match status" value="1"/>
</dbReference>
<sequence>MSVCMRSRIHILKFSALLAICETMERALDLEAALDGVLCMLSEKLSMQRATVTLYDPEIQQLTINASYGLTLEEKQRGVYRLDEGVTGKIFRSNEPFYVPDISKEPLFLDKTGARKLQRGMTSFIGVPIVLQGDPIGVLNVDRFFDDHVSIEEDIDFLKIVATLIGQFLSLNKKVMEREAVFKRENASLRYQISQQNKGLYIVGKSSAMMEVQRQIERVAPTRATVLLLGESGVGKTLIARIIHELSDRDGHPFVKINCASIPENLLEAELFGYEKGAFTGATSSRQGRFEEADCGTIFLDEIGELPLNLQAKLLRVLQEKELERLGSNKTRTVDIRIITATNKDLGKLVEQNEFRLDLYYRLNIFPVVIPALCERREDITGLLNHFLQKAAQNYGRTVTFTAGALDALIQYEWPGNVREMENLIERLVIMSDSEYISLEFIAPYLESITPMHEHEVVDGTACLLALDKNKPMRPQHASLQDLEKNEILYALEDNDWIQYKAAESLGLTARQMGYRVKRYRLEEAIAIGRARLRKR</sequence>
<reference evidence="7 8" key="1">
    <citation type="submission" date="2016-11" db="EMBL/GenBank/DDBJ databases">
        <authorList>
            <person name="Varghese N."/>
            <person name="Submissions S."/>
        </authorList>
    </citation>
    <scope>NUCLEOTIDE SEQUENCE [LARGE SCALE GENOMIC DNA]</scope>
    <source>
        <strain evidence="7 8">DSM 17919</strain>
    </source>
</reference>
<keyword evidence="4" id="KW-0238">DNA-binding</keyword>